<dbReference type="Proteomes" id="UP000184048">
    <property type="component" value="Unassembled WGS sequence"/>
</dbReference>
<keyword evidence="3" id="KW-1185">Reference proteome</keyword>
<dbReference type="AlphaFoldDB" id="A0A1M4Z639"/>
<evidence type="ECO:0000256" key="1">
    <source>
        <dbReference type="SAM" id="SignalP"/>
    </source>
</evidence>
<name>A0A1M4Z639_9BACT</name>
<dbReference type="RefSeq" id="WP_072835090.1">
    <property type="nucleotide sequence ID" value="NZ_FQUU01000006.1"/>
</dbReference>
<dbReference type="SUPFAM" id="SSF101898">
    <property type="entry name" value="NHL repeat"/>
    <property type="match status" value="1"/>
</dbReference>
<dbReference type="InterPro" id="IPR011042">
    <property type="entry name" value="6-blade_b-propeller_TolB-like"/>
</dbReference>
<gene>
    <name evidence="2" type="ORF">SAMN02745131_01896</name>
</gene>
<reference evidence="2 3" key="1">
    <citation type="submission" date="2016-11" db="EMBL/GenBank/DDBJ databases">
        <authorList>
            <person name="Jaros S."/>
            <person name="Januszkiewicz K."/>
            <person name="Wedrychowicz H."/>
        </authorList>
    </citation>
    <scope>NUCLEOTIDE SEQUENCE [LARGE SCALE GENOMIC DNA]</scope>
    <source>
        <strain evidence="2 3">DSM 18119</strain>
    </source>
</reference>
<accession>A0A1M4Z639</accession>
<dbReference type="OrthoDB" id="791543at2"/>
<organism evidence="2 3">
    <name type="scientific">Flavisolibacter ginsengisoli DSM 18119</name>
    <dbReference type="NCBI Taxonomy" id="1121884"/>
    <lineage>
        <taxon>Bacteria</taxon>
        <taxon>Pseudomonadati</taxon>
        <taxon>Bacteroidota</taxon>
        <taxon>Chitinophagia</taxon>
        <taxon>Chitinophagales</taxon>
        <taxon>Chitinophagaceae</taxon>
        <taxon>Flavisolibacter</taxon>
    </lineage>
</organism>
<feature type="chain" id="PRO_5012612380" description="SMP-30/Gluconolactonase/LRE-like region domain-containing protein" evidence="1">
    <location>
        <begin position="25"/>
        <end position="304"/>
    </location>
</feature>
<proteinExistence type="predicted"/>
<dbReference type="Gene3D" id="2.120.10.30">
    <property type="entry name" value="TolB, C-terminal domain"/>
    <property type="match status" value="1"/>
</dbReference>
<evidence type="ECO:0000313" key="3">
    <source>
        <dbReference type="Proteomes" id="UP000184048"/>
    </source>
</evidence>
<protein>
    <recommendedName>
        <fullName evidence="4">SMP-30/Gluconolactonase/LRE-like region domain-containing protein</fullName>
    </recommendedName>
</protein>
<evidence type="ECO:0000313" key="2">
    <source>
        <dbReference type="EMBL" id="SHF13455.1"/>
    </source>
</evidence>
<dbReference type="EMBL" id="FQUU01000006">
    <property type="protein sequence ID" value="SHF13455.1"/>
    <property type="molecule type" value="Genomic_DNA"/>
</dbReference>
<evidence type="ECO:0008006" key="4">
    <source>
        <dbReference type="Google" id="ProtNLM"/>
    </source>
</evidence>
<keyword evidence="1" id="KW-0732">Signal</keyword>
<sequence>MKKSLIVFIPVLLQFALFICPASAHPGTGIVVDKNGNVYFIHTGVGVAKISIDGSISYIHKEEGGHWLCLDEQGIFAKAQPKYFKRITPGGVIPAIIYAGGGSPIAINDGNLYYCGGQHRDLNPGAKTLVRETPRKQQTILWPDLEDTLDKLGDGITGIAAGANGTLYLACWNALIKVTLEGEVKTIVHPVSVIDCDEDPADHREANRGMPLLRGIAVDSGGMVYAAATSCHCLLRISPGGKVKTILKSERPWTPTGVAIYKDDIYVLEYTNANGPATEGWFPRVRKIDKTGKVMMVADLSRKH</sequence>
<feature type="signal peptide" evidence="1">
    <location>
        <begin position="1"/>
        <end position="24"/>
    </location>
</feature>